<dbReference type="PROSITE" id="PS50847">
    <property type="entry name" value="GRAM_POS_ANCHORING"/>
    <property type="match status" value="1"/>
</dbReference>
<dbReference type="InterPro" id="IPR009459">
    <property type="entry name" value="MucBP_dom"/>
</dbReference>
<dbReference type="InterPro" id="IPR019931">
    <property type="entry name" value="LPXTG_anchor"/>
</dbReference>
<dbReference type="SUPFAM" id="SSF49899">
    <property type="entry name" value="Concanavalin A-like lectins/glucanases"/>
    <property type="match status" value="1"/>
</dbReference>
<dbReference type="Gene3D" id="3.10.20.320">
    <property type="entry name" value="Putative peptidoglycan bound protein (lpxtg motif)"/>
    <property type="match status" value="1"/>
</dbReference>
<dbReference type="Pfam" id="PF18483">
    <property type="entry name" value="Lectin_L-type_dom"/>
    <property type="match status" value="1"/>
</dbReference>
<feature type="compositionally biased region" description="Polar residues" evidence="6">
    <location>
        <begin position="204"/>
        <end position="215"/>
    </location>
</feature>
<sequence>MNNMRKCITTILTIFMVVGQNIGGITAFAETLSLNNNGNAAEELYLKKDNEKLEALNLEEGEEAIISLVDSNVEDVSVEIILPENVEYINKESENNVGMTINYDNQSRILHVDFLKSNDIKVVTFMLKAIKKDTSVNKLYAQANRGEVGLVHSEKVEVQVSPILEATDSDSIESEETINSSNEVLDDPQVQTSSSEKEDGDSAAEQNTSQEQGSTRAKRSVESRANLDNNIPAPPASNMNVLDYFEVPNLGNSSNAAFPNQDYPQSVTITPNEQSKFGVMWAKNVIDLNEDFSFEGYVYLNNKNGKNADGMAFVLQNDPRGTTAYGSPGWGLGVYGGRPGENPSIKNALSFELDTWYNGRESEINTNVYENGKNNTHQNKYDGHLAVVETNRDISANLWNNNDDYGLDAGRVKHNNVIYGTSSNPVNKDKWQSLNIKWDSKTKTFSFKLDTFPELIYSVKDINDTFGGNLVRFGFTGSTGDVTENNLVSFNKLPVAPVNVFYKDIDTNEEISDSELLTGKLGDSWKSEQKDIDQYEFVTVDKKTDGIFTQTAQEVTYFYRKLLPKLDIAKSVDKTIAKVGDELTYTITAKNSGEGSWNGTITDKIPAEYVSLVSGTTTINEEKVADETIWKDNVLNVTQTVEADGQVEIKFTMKVTKDAKGQTIANVAETDDPTIPPTPPVETKVPDVSLTKTADKANAKVGEEITYTITAKNSGNGDWENGTITDKIPVEYVSLVSGTTTINGEKVADETIWKDNVLNVTQTIEAGGTVEIKFTVKAIEAAKGQTIANVAETDDLNTPPTPPAATKVPNDPVPINNNIKKVTHLPRAGENGSKYLIGMGIVSLLITAYVIYRKRKIE</sequence>
<accession>A0ABM5W6Q8</accession>
<dbReference type="Proteomes" id="UP000065511">
    <property type="component" value="Chromosome"/>
</dbReference>
<dbReference type="PANTHER" id="PTHR34819:SF3">
    <property type="entry name" value="CELL SURFACE PROTEIN"/>
    <property type="match status" value="1"/>
</dbReference>
<feature type="transmembrane region" description="Helical" evidence="7">
    <location>
        <begin position="835"/>
        <end position="852"/>
    </location>
</feature>
<evidence type="ECO:0000313" key="9">
    <source>
        <dbReference type="EMBL" id="ALS00924.1"/>
    </source>
</evidence>
<evidence type="ECO:0000256" key="7">
    <source>
        <dbReference type="SAM" id="Phobius"/>
    </source>
</evidence>
<dbReference type="Pfam" id="PF06458">
    <property type="entry name" value="MucBP"/>
    <property type="match status" value="1"/>
</dbReference>
<dbReference type="Pfam" id="PF00746">
    <property type="entry name" value="Gram_pos_anchor"/>
    <property type="match status" value="1"/>
</dbReference>
<dbReference type="Gene3D" id="2.60.40.740">
    <property type="match status" value="2"/>
</dbReference>
<dbReference type="InterPro" id="IPR001434">
    <property type="entry name" value="OmcB-like_DUF11"/>
</dbReference>
<keyword evidence="7" id="KW-0812">Transmembrane</keyword>
<evidence type="ECO:0000256" key="3">
    <source>
        <dbReference type="ARBA" id="ARBA00022729"/>
    </source>
</evidence>
<dbReference type="InterPro" id="IPR051172">
    <property type="entry name" value="Chlamydia_OmcB"/>
</dbReference>
<keyword evidence="3" id="KW-0732">Signal</keyword>
<evidence type="ECO:0000259" key="8">
    <source>
        <dbReference type="PROSITE" id="PS50847"/>
    </source>
</evidence>
<keyword evidence="7" id="KW-1133">Transmembrane helix</keyword>
<reference evidence="9 10" key="1">
    <citation type="submission" date="2015-12" db="EMBL/GenBank/DDBJ databases">
        <authorList>
            <person name="Lauer A."/>
            <person name="Humrighouse B."/>
            <person name="Loparev V."/>
            <person name="Shewmaker P.L."/>
            <person name="Whitney A.M."/>
            <person name="McLaughlin R.W."/>
        </authorList>
    </citation>
    <scope>NUCLEOTIDE SEQUENCE [LARGE SCALE GENOMIC DNA]</scope>
    <source>
        <strain evidence="9 10">LMG 23085</strain>
    </source>
</reference>
<dbReference type="CDD" id="cd01951">
    <property type="entry name" value="lectin_L-type"/>
    <property type="match status" value="1"/>
</dbReference>
<keyword evidence="5" id="KW-0572">Peptidoglycan-anchor</keyword>
<dbReference type="EMBL" id="CP013614">
    <property type="protein sequence ID" value="ALS00924.1"/>
    <property type="molecule type" value="Genomic_DNA"/>
</dbReference>
<evidence type="ECO:0000313" key="10">
    <source>
        <dbReference type="Proteomes" id="UP000065511"/>
    </source>
</evidence>
<evidence type="ECO:0000256" key="5">
    <source>
        <dbReference type="ARBA" id="ARBA00023088"/>
    </source>
</evidence>
<evidence type="ECO:0000256" key="1">
    <source>
        <dbReference type="ARBA" id="ARBA00022512"/>
    </source>
</evidence>
<dbReference type="Pfam" id="PF01345">
    <property type="entry name" value="DUF11"/>
    <property type="match status" value="2"/>
</dbReference>
<keyword evidence="2" id="KW-0964">Secreted</keyword>
<feature type="region of interest" description="Disordered" evidence="6">
    <location>
        <begin position="166"/>
        <end position="239"/>
    </location>
</feature>
<dbReference type="PANTHER" id="PTHR34819">
    <property type="entry name" value="LARGE CYSTEINE-RICH PERIPLASMIC PROTEIN OMCB"/>
    <property type="match status" value="1"/>
</dbReference>
<keyword evidence="1" id="KW-0134">Cell wall</keyword>
<feature type="compositionally biased region" description="Acidic residues" evidence="6">
    <location>
        <begin position="167"/>
        <end position="176"/>
    </location>
</feature>
<dbReference type="InterPro" id="IPR013320">
    <property type="entry name" value="ConA-like_dom_sf"/>
</dbReference>
<organism evidence="9 10">
    <name type="scientific">Enterococcus silesiacus</name>
    <dbReference type="NCBI Taxonomy" id="332949"/>
    <lineage>
        <taxon>Bacteria</taxon>
        <taxon>Bacillati</taxon>
        <taxon>Bacillota</taxon>
        <taxon>Bacilli</taxon>
        <taxon>Lactobacillales</taxon>
        <taxon>Enterococcaceae</taxon>
        <taxon>Enterococcus</taxon>
    </lineage>
</organism>
<keyword evidence="4" id="KW-0677">Repeat</keyword>
<feature type="region of interest" description="Disordered" evidence="6">
    <location>
        <begin position="793"/>
        <end position="815"/>
    </location>
</feature>
<keyword evidence="7" id="KW-0472">Membrane</keyword>
<dbReference type="Gene3D" id="2.60.120.200">
    <property type="match status" value="1"/>
</dbReference>
<feature type="compositionally biased region" description="Low complexity" evidence="6">
    <location>
        <begin position="804"/>
        <end position="815"/>
    </location>
</feature>
<feature type="domain" description="Gram-positive cocci surface proteins LPxTG" evidence="8">
    <location>
        <begin position="825"/>
        <end position="858"/>
    </location>
</feature>
<keyword evidence="10" id="KW-1185">Reference proteome</keyword>
<dbReference type="NCBIfam" id="TIGR01167">
    <property type="entry name" value="LPXTG_anchor"/>
    <property type="match status" value="1"/>
</dbReference>
<evidence type="ECO:0000256" key="4">
    <source>
        <dbReference type="ARBA" id="ARBA00022737"/>
    </source>
</evidence>
<dbReference type="InterPro" id="IPR047589">
    <property type="entry name" value="DUF11_rpt"/>
</dbReference>
<name>A0ABM5W6Q8_9ENTE</name>
<dbReference type="InterPro" id="IPR056573">
    <property type="entry name" value="Lectin_L-type_dom"/>
</dbReference>
<evidence type="ECO:0000256" key="6">
    <source>
        <dbReference type="SAM" id="MobiDB-lite"/>
    </source>
</evidence>
<proteinExistence type="predicted"/>
<gene>
    <name evidence="9" type="ORF">ATZ33_05935</name>
</gene>
<evidence type="ECO:0000256" key="2">
    <source>
        <dbReference type="ARBA" id="ARBA00022525"/>
    </source>
</evidence>
<protein>
    <recommendedName>
        <fullName evidence="8">Gram-positive cocci surface proteins LPxTG domain-containing protein</fullName>
    </recommendedName>
</protein>
<dbReference type="NCBIfam" id="TIGR01451">
    <property type="entry name" value="B_ant_repeat"/>
    <property type="match status" value="2"/>
</dbReference>